<name>A0A4Z2F3X6_9TELE</name>
<dbReference type="Proteomes" id="UP000314294">
    <property type="component" value="Unassembled WGS sequence"/>
</dbReference>
<sequence length="84" mass="9468">MKCQSYKLILKLGPPSGRQWTNVLDRAEAPRSPNNRLEVVEEGERGGREFRAKAGSYDQLLPPSYTACKFGFKEVRYETLGSGM</sequence>
<organism evidence="1 2">
    <name type="scientific">Liparis tanakae</name>
    <name type="common">Tanaka's snailfish</name>
    <dbReference type="NCBI Taxonomy" id="230148"/>
    <lineage>
        <taxon>Eukaryota</taxon>
        <taxon>Metazoa</taxon>
        <taxon>Chordata</taxon>
        <taxon>Craniata</taxon>
        <taxon>Vertebrata</taxon>
        <taxon>Euteleostomi</taxon>
        <taxon>Actinopterygii</taxon>
        <taxon>Neopterygii</taxon>
        <taxon>Teleostei</taxon>
        <taxon>Neoteleostei</taxon>
        <taxon>Acanthomorphata</taxon>
        <taxon>Eupercaria</taxon>
        <taxon>Perciformes</taxon>
        <taxon>Cottioidei</taxon>
        <taxon>Cottales</taxon>
        <taxon>Liparidae</taxon>
        <taxon>Liparis</taxon>
    </lineage>
</organism>
<protein>
    <submittedName>
        <fullName evidence="1">Uncharacterized protein</fullName>
    </submittedName>
</protein>
<dbReference type="AlphaFoldDB" id="A0A4Z2F3X6"/>
<evidence type="ECO:0000313" key="1">
    <source>
        <dbReference type="EMBL" id="TNN35815.1"/>
    </source>
</evidence>
<reference evidence="1 2" key="1">
    <citation type="submission" date="2019-03" db="EMBL/GenBank/DDBJ databases">
        <title>First draft genome of Liparis tanakae, snailfish: a comprehensive survey of snailfish specific genes.</title>
        <authorList>
            <person name="Kim W."/>
            <person name="Song I."/>
            <person name="Jeong J.-H."/>
            <person name="Kim D."/>
            <person name="Kim S."/>
            <person name="Ryu S."/>
            <person name="Song J.Y."/>
            <person name="Lee S.K."/>
        </authorList>
    </citation>
    <scope>NUCLEOTIDE SEQUENCE [LARGE SCALE GENOMIC DNA]</scope>
    <source>
        <tissue evidence="1">Muscle</tissue>
    </source>
</reference>
<accession>A0A4Z2F3X6</accession>
<gene>
    <name evidence="1" type="ORF">EYF80_054021</name>
</gene>
<comment type="caution">
    <text evidence="1">The sequence shown here is derived from an EMBL/GenBank/DDBJ whole genome shotgun (WGS) entry which is preliminary data.</text>
</comment>
<evidence type="ECO:0000313" key="2">
    <source>
        <dbReference type="Proteomes" id="UP000314294"/>
    </source>
</evidence>
<keyword evidence="2" id="KW-1185">Reference proteome</keyword>
<dbReference type="EMBL" id="SRLO01001704">
    <property type="protein sequence ID" value="TNN35815.1"/>
    <property type="molecule type" value="Genomic_DNA"/>
</dbReference>
<proteinExistence type="predicted"/>